<evidence type="ECO:0000256" key="9">
    <source>
        <dbReference type="ARBA" id="ARBA00023065"/>
    </source>
</evidence>
<evidence type="ECO:0000256" key="5">
    <source>
        <dbReference type="ARBA" id="ARBA00022917"/>
    </source>
</evidence>
<dbReference type="Gene3D" id="1.10.10.10">
    <property type="entry name" value="Winged helix-like DNA-binding domain superfamily/Winged helix DNA-binding domain"/>
    <property type="match status" value="1"/>
</dbReference>
<dbReference type="Proteomes" id="UP000070133">
    <property type="component" value="Unassembled WGS sequence"/>
</dbReference>
<dbReference type="STRING" id="321146.A0A139H8B3"/>
<dbReference type="GO" id="GO:0001732">
    <property type="term" value="P:formation of cytoplasmic translation initiation complex"/>
    <property type="evidence" value="ECO:0007669"/>
    <property type="project" value="UniProtKB-UniRule"/>
</dbReference>
<dbReference type="PANTHER" id="PTHR13937">
    <property type="entry name" value="EUKARYOTIC TRANSLATION INITATION FACTOR 3, SUBUNIT 8 EIF3S8 -RELATED"/>
    <property type="match status" value="1"/>
</dbReference>
<evidence type="ECO:0000256" key="12">
    <source>
        <dbReference type="SAM" id="MobiDB-lite"/>
    </source>
</evidence>
<dbReference type="PROSITE" id="PS51384">
    <property type="entry name" value="FAD_FR"/>
    <property type="match status" value="1"/>
</dbReference>
<dbReference type="GO" id="GO:0031369">
    <property type="term" value="F:translation initiation factor binding"/>
    <property type="evidence" value="ECO:0007669"/>
    <property type="project" value="InterPro"/>
</dbReference>
<feature type="region of interest" description="Disordered" evidence="12">
    <location>
        <begin position="806"/>
        <end position="877"/>
    </location>
</feature>
<dbReference type="InterPro" id="IPR013121">
    <property type="entry name" value="Fe_red_NAD-bd_6"/>
</dbReference>
<dbReference type="Pfam" id="PF26569">
    <property type="entry name" value="EIF3CL_C"/>
    <property type="match status" value="1"/>
</dbReference>
<dbReference type="GO" id="GO:0003743">
    <property type="term" value="F:translation initiation factor activity"/>
    <property type="evidence" value="ECO:0007669"/>
    <property type="project" value="UniProtKB-UniRule"/>
</dbReference>
<dbReference type="InterPro" id="IPR039261">
    <property type="entry name" value="FNR_nucleotide-bd"/>
</dbReference>
<dbReference type="InterPro" id="IPR000717">
    <property type="entry name" value="PCI_dom"/>
</dbReference>
<comment type="function">
    <text evidence="11">Component of the eukaryotic translation initiation factor 3 (eIF-3) complex, which is involved in protein synthesis of a specialized repertoire of mRNAs and, together with other initiation factors, stimulates binding of mRNA and methionyl-tRNAi to the 40S ribosome. The eIF-3 complex specifically targets and initiates translation of a subset of mRNAs involved in cell proliferation.</text>
</comment>
<feature type="region of interest" description="Disordered" evidence="12">
    <location>
        <begin position="977"/>
        <end position="1022"/>
    </location>
</feature>
<dbReference type="Gene3D" id="3.40.50.80">
    <property type="entry name" value="Nucleotide-binding domain of ferredoxin-NADP reductase (FNR) module"/>
    <property type="match status" value="2"/>
</dbReference>
<dbReference type="PROSITE" id="PS50250">
    <property type="entry name" value="PCI"/>
    <property type="match status" value="1"/>
</dbReference>
<protein>
    <recommendedName>
        <fullName evidence="11">Eukaryotic translation initiation factor 3 subunit C</fullName>
        <shortName evidence="11">eIF3c</shortName>
    </recommendedName>
    <alternativeName>
        <fullName evidence="11">Eukaryotic translation initiation factor 3 93 kDa subunit homolog</fullName>
        <shortName evidence="11">eIF3 p93</shortName>
    </alternativeName>
    <alternativeName>
        <fullName evidence="11">Translation initiation factor eIF3, p93 subunit homolog</fullName>
    </alternativeName>
</protein>
<evidence type="ECO:0000256" key="8">
    <source>
        <dbReference type="ARBA" id="ARBA00023002"/>
    </source>
</evidence>
<dbReference type="SMART" id="SM00088">
    <property type="entry name" value="PINT"/>
    <property type="match status" value="1"/>
</dbReference>
<dbReference type="GO" id="GO:0006811">
    <property type="term" value="P:monoatomic ion transport"/>
    <property type="evidence" value="ECO:0007669"/>
    <property type="project" value="UniProtKB-KW"/>
</dbReference>
<organism evidence="16 17">
    <name type="scientific">Pseudocercospora eumusae</name>
    <dbReference type="NCBI Taxonomy" id="321146"/>
    <lineage>
        <taxon>Eukaryota</taxon>
        <taxon>Fungi</taxon>
        <taxon>Dikarya</taxon>
        <taxon>Ascomycota</taxon>
        <taxon>Pezizomycotina</taxon>
        <taxon>Dothideomycetes</taxon>
        <taxon>Dothideomycetidae</taxon>
        <taxon>Mycosphaerellales</taxon>
        <taxon>Mycosphaerellaceae</taxon>
        <taxon>Pseudocercospora</taxon>
    </lineage>
</organism>
<dbReference type="Pfam" id="PF05470">
    <property type="entry name" value="eIF-3c_N"/>
    <property type="match status" value="1"/>
</dbReference>
<dbReference type="Pfam" id="PF08022">
    <property type="entry name" value="FAD_binding_8"/>
    <property type="match status" value="1"/>
</dbReference>
<feature type="transmembrane region" description="Helical" evidence="13">
    <location>
        <begin position="1191"/>
        <end position="1212"/>
    </location>
</feature>
<dbReference type="Pfam" id="PF01794">
    <property type="entry name" value="Ferric_reduct"/>
    <property type="match status" value="1"/>
</dbReference>
<keyword evidence="10 13" id="KW-0472">Membrane</keyword>
<feature type="transmembrane region" description="Helical" evidence="13">
    <location>
        <begin position="1158"/>
        <end position="1179"/>
    </location>
</feature>
<sequence>MSRFFHAGDSSSESSSDEEELYSDEEQEEQEESSEEESEDEDASDDDSSSDDEGGRTGASRFLREASDESEESDEDKVTVVKSAKDKRFDELEGIIRLIENGLKISDWNNINEHYDKMNRQLPTLIRDLDGKAPKMYIQTVSDLENQVQDAFEKQKVTPKKMNPIAQRGLNALRQKIRKNNRDYATEIEEYRKNPDEFMKEEIVEEVAAPKAKKSKALVQNASQLDADDDGFTMVGAGGKAMVYTPESILKHLRQIVESRGRKNTDRLEQIKIMEKLLDVAVSEYQRIRVLLTLIATRFDLTSGTGSQMSQEQWKLASQELAQLLGVLESNRNIVVVENAEEWDDDEKQPTITANEIYKVPGSVVSFVERLDDELTRVLQHVDPHTSEYVERLTDEGILYTNIVRTQIYAERLKVEPKLEFSQESINRVVQRRLEHIYFKPSQVVSILEQNTWKDISPKLDSKITPRAQGEDIPNLVSTLSVYLFKHAEGIIKGRAMLCHIYFLALHDNYYKARDMMLMSHLQETIGSFDVNTQILYNRTLTQVGLCAFRAGLVYECQTALQDICGSQRQKELLAQGLQMQRYSQITPEQERLERQRQLPFHMHINLELLECVYLTCSMLLEIPTLAQSGSSPDLKKRVISKSYRRMLEYHERQIFTGPPENTRDHVMQASKALAAGEWKKAAEFITSIKIWDLLPKAEEIKQMLEVQIQEEGLRTYLFTYAPFYDTLSIDKLAGMFDLEPRKVAAIVSKMIHHEDLAAALDQINSAIIFRKGVELSRLQSLALTLSDKAQNLIESNERVLEQRTQGTANAFDRQGAQRGGRGGGRGGRGGRGGGGGAPRRGGGQGFTGGALGNAIRAQSDAPSRNTAEERLTPEQRKHFQSLVESFQFSRWFYVTYQGAVLAIVLFAAAYRWHERRNRRRRARRKQVASIGDEQRVKGHIDHGDMIGAQRGDMHSENTFETRQNSIATAIYTPRHEDGWASSSSSSTREGDATPPKKPEPDDETSPLTPLLRPAEEAPGRHRSRAFRSWSYMKAILTYQPPPLPVIRRITPSNSTSIVIFLLLALNIFYLMFGIDFSTLSAVDVLADRAGLLFVANLPWLYLMAAKNQPIKRLTGDSYENLNLIHRRQGEWLCFLALVHFGGMVVAWYNFLQSFLTLWGFLTIHYISWGVGAFVAYEVLYLTSLSSFREWWYEVFLASHIFLQAAALFLLWMHHFRAGPYAVASLLIFVLDRVVWRLGLKSTSINATLDIMEDGETVKVSGDWPVLPQTTSRWRRWLGQDMRFGWMPSEHVFITVPGISRKHRLQIHPMTIASAAPREVGHAWFNLIIRAKDGFSRDLLNYARTFPSATVRLDGPYGSLHALEMLEASDTAVIVAGGSGLAVAYPMLWHLLHLERSLRPNVAFIWIVQNASHISWIGSERLEELREMGCRVVVPPPSRKHGRPDVCALLRDTIDEIQDGKVGVVVSGPDDMNRDVRNTCASMVWEGRDVEVTVEKFGW</sequence>
<proteinExistence type="inferred from homology"/>
<evidence type="ECO:0000313" key="16">
    <source>
        <dbReference type="EMBL" id="KXS98629.1"/>
    </source>
</evidence>
<dbReference type="SUPFAM" id="SSF52343">
    <property type="entry name" value="Ferredoxin reductase-like, C-terminal NADP-linked domain"/>
    <property type="match status" value="1"/>
</dbReference>
<dbReference type="InterPro" id="IPR008905">
    <property type="entry name" value="EIF3C_N_dom"/>
</dbReference>
<evidence type="ECO:0000256" key="11">
    <source>
        <dbReference type="HAMAP-Rule" id="MF_03002"/>
    </source>
</evidence>
<evidence type="ECO:0000256" key="1">
    <source>
        <dbReference type="ARBA" id="ARBA00004141"/>
    </source>
</evidence>
<feature type="transmembrane region" description="Helical" evidence="13">
    <location>
        <begin position="1132"/>
        <end position="1152"/>
    </location>
</feature>
<feature type="domain" description="FAD-binding FR-type" evidence="15">
    <location>
        <begin position="1218"/>
        <end position="1363"/>
    </location>
</feature>
<feature type="compositionally biased region" description="Basic residues" evidence="12">
    <location>
        <begin position="916"/>
        <end position="927"/>
    </location>
</feature>
<keyword evidence="2 11" id="KW-0963">Cytoplasm</keyword>
<feature type="compositionally biased region" description="Gly residues" evidence="12">
    <location>
        <begin position="818"/>
        <end position="852"/>
    </location>
</feature>
<comment type="caution">
    <text evidence="16">The sequence shown here is derived from an EMBL/GenBank/DDBJ whole genome shotgun (WGS) entry which is preliminary data.</text>
</comment>
<keyword evidence="9" id="KW-0406">Ion transport</keyword>
<evidence type="ECO:0000256" key="7">
    <source>
        <dbReference type="ARBA" id="ARBA00022989"/>
    </source>
</evidence>
<dbReference type="SUPFAM" id="SSF46785">
    <property type="entry name" value="Winged helix' DNA-binding domain"/>
    <property type="match status" value="1"/>
</dbReference>
<keyword evidence="6" id="KW-0249">Electron transport</keyword>
<feature type="compositionally biased region" description="Basic and acidic residues" evidence="12">
    <location>
        <begin position="933"/>
        <end position="945"/>
    </location>
</feature>
<feature type="region of interest" description="Disordered" evidence="12">
    <location>
        <begin position="916"/>
        <end position="957"/>
    </location>
</feature>
<evidence type="ECO:0000256" key="13">
    <source>
        <dbReference type="SAM" id="Phobius"/>
    </source>
</evidence>
<dbReference type="GO" id="GO:0005852">
    <property type="term" value="C:eukaryotic translation initiation factor 3 complex"/>
    <property type="evidence" value="ECO:0007669"/>
    <property type="project" value="UniProtKB-UniRule"/>
</dbReference>
<dbReference type="InterPro" id="IPR013130">
    <property type="entry name" value="Fe3_Rdtase_TM_dom"/>
</dbReference>
<comment type="subcellular location">
    <subcellularLocation>
        <location evidence="11">Cytoplasm</location>
    </subcellularLocation>
    <subcellularLocation>
        <location evidence="1">Membrane</location>
        <topology evidence="1">Multi-pass membrane protein</topology>
    </subcellularLocation>
</comment>
<dbReference type="GO" id="GO:0016491">
    <property type="term" value="F:oxidoreductase activity"/>
    <property type="evidence" value="ECO:0007669"/>
    <property type="project" value="UniProtKB-KW"/>
</dbReference>
<keyword evidence="9" id="KW-0813">Transport</keyword>
<feature type="domain" description="PCI" evidence="14">
    <location>
        <begin position="601"/>
        <end position="775"/>
    </location>
</feature>
<dbReference type="OrthoDB" id="29647at2759"/>
<dbReference type="HAMAP" id="MF_03002">
    <property type="entry name" value="eIF3c"/>
    <property type="match status" value="1"/>
</dbReference>
<dbReference type="InterPro" id="IPR017927">
    <property type="entry name" value="FAD-bd_FR_type"/>
</dbReference>
<evidence type="ECO:0000256" key="10">
    <source>
        <dbReference type="ARBA" id="ARBA00023136"/>
    </source>
</evidence>
<dbReference type="GO" id="GO:0003723">
    <property type="term" value="F:RNA binding"/>
    <property type="evidence" value="ECO:0007669"/>
    <property type="project" value="InterPro"/>
</dbReference>
<evidence type="ECO:0000313" key="17">
    <source>
        <dbReference type="Proteomes" id="UP000070133"/>
    </source>
</evidence>
<dbReference type="InterPro" id="IPR036388">
    <property type="entry name" value="WH-like_DNA-bd_sf"/>
</dbReference>
<dbReference type="SFLD" id="SFLDG01168">
    <property type="entry name" value="Ferric_reductase_subgroup_(FRE"/>
    <property type="match status" value="1"/>
</dbReference>
<evidence type="ECO:0000256" key="3">
    <source>
        <dbReference type="ARBA" id="ARBA00022540"/>
    </source>
</evidence>
<evidence type="ECO:0000259" key="14">
    <source>
        <dbReference type="PROSITE" id="PS50250"/>
    </source>
</evidence>
<dbReference type="Pfam" id="PF08030">
    <property type="entry name" value="NAD_binding_6"/>
    <property type="match status" value="1"/>
</dbReference>
<reference evidence="16 17" key="1">
    <citation type="submission" date="2015-07" db="EMBL/GenBank/DDBJ databases">
        <title>Comparative genomics of the Sigatoka disease complex on banana suggests a link between parallel evolutionary changes in Pseudocercospora fijiensis and Pseudocercospora eumusae and increased virulence on the banana host.</title>
        <authorList>
            <person name="Chang T.-C."/>
            <person name="Salvucci A."/>
            <person name="Crous P.W."/>
            <person name="Stergiopoulos I."/>
        </authorList>
    </citation>
    <scope>NUCLEOTIDE SEQUENCE [LARGE SCALE GENOMIC DNA]</scope>
    <source>
        <strain evidence="16 17">CBS 114824</strain>
    </source>
</reference>
<dbReference type="InterPro" id="IPR058999">
    <property type="entry name" value="EIF3CL_C"/>
</dbReference>
<feature type="compositionally biased region" description="Acidic residues" evidence="12">
    <location>
        <begin position="15"/>
        <end position="52"/>
    </location>
</feature>
<dbReference type="EMBL" id="LFZN01000109">
    <property type="protein sequence ID" value="KXS98629.1"/>
    <property type="molecule type" value="Genomic_DNA"/>
</dbReference>
<keyword evidence="8" id="KW-0560">Oxidoreductase</keyword>
<comment type="subunit">
    <text evidence="11">Component of the eukaryotic translation initiation factor 3 (eIF-3) complex.</text>
</comment>
<name>A0A139H8B3_9PEZI</name>
<keyword evidence="17" id="KW-1185">Reference proteome</keyword>
<dbReference type="CDD" id="cd06186">
    <property type="entry name" value="NOX_Duox_like_FAD_NADP"/>
    <property type="match status" value="1"/>
</dbReference>
<feature type="transmembrane region" description="Helical" evidence="13">
    <location>
        <begin position="1058"/>
        <end position="1080"/>
    </location>
</feature>
<dbReference type="SFLD" id="SFLDS00052">
    <property type="entry name" value="Ferric_Reductase_Domain"/>
    <property type="match status" value="1"/>
</dbReference>
<dbReference type="InterPro" id="IPR013112">
    <property type="entry name" value="FAD-bd_8"/>
</dbReference>
<evidence type="ECO:0000256" key="6">
    <source>
        <dbReference type="ARBA" id="ARBA00022982"/>
    </source>
</evidence>
<dbReference type="InterPro" id="IPR036390">
    <property type="entry name" value="WH_DNA-bd_sf"/>
</dbReference>
<evidence type="ECO:0000256" key="4">
    <source>
        <dbReference type="ARBA" id="ARBA00022692"/>
    </source>
</evidence>
<dbReference type="FunFam" id="1.10.10.10:FF:000300">
    <property type="entry name" value="Eukaryotic translation initiation factor 3 subunit C"/>
    <property type="match status" value="1"/>
</dbReference>
<feature type="compositionally biased region" description="Basic and acidic residues" evidence="12">
    <location>
        <begin position="989"/>
        <end position="1000"/>
    </location>
</feature>
<keyword evidence="4 13" id="KW-0812">Transmembrane</keyword>
<dbReference type="GO" id="GO:0016020">
    <property type="term" value="C:membrane"/>
    <property type="evidence" value="ECO:0007669"/>
    <property type="project" value="UniProtKB-SubCell"/>
</dbReference>
<keyword evidence="3 11" id="KW-0396">Initiation factor</keyword>
<dbReference type="GO" id="GO:0033290">
    <property type="term" value="C:eukaryotic 48S preinitiation complex"/>
    <property type="evidence" value="ECO:0007669"/>
    <property type="project" value="UniProtKB-UniRule"/>
</dbReference>
<feature type="region of interest" description="Disordered" evidence="12">
    <location>
        <begin position="1"/>
        <end position="79"/>
    </location>
</feature>
<feature type="compositionally biased region" description="Basic and acidic residues" evidence="12">
    <location>
        <begin position="867"/>
        <end position="877"/>
    </location>
</feature>
<keyword evidence="5 11" id="KW-0648">Protein biosynthesis</keyword>
<evidence type="ECO:0000259" key="15">
    <source>
        <dbReference type="PROSITE" id="PS51384"/>
    </source>
</evidence>
<feature type="transmembrane region" description="Helical" evidence="13">
    <location>
        <begin position="1086"/>
        <end position="1105"/>
    </location>
</feature>
<evidence type="ECO:0000256" key="2">
    <source>
        <dbReference type="ARBA" id="ARBA00022490"/>
    </source>
</evidence>
<dbReference type="InterPro" id="IPR027516">
    <property type="entry name" value="EIF3C"/>
</dbReference>
<dbReference type="GO" id="GO:0016282">
    <property type="term" value="C:eukaryotic 43S preinitiation complex"/>
    <property type="evidence" value="ECO:0007669"/>
    <property type="project" value="UniProtKB-UniRule"/>
</dbReference>
<dbReference type="Pfam" id="PF01399">
    <property type="entry name" value="PCI"/>
    <property type="match status" value="1"/>
</dbReference>
<dbReference type="PANTHER" id="PTHR13937:SF0">
    <property type="entry name" value="EUKARYOTIC TRANSLATION INITIATION FACTOR 3 SUBUNIT C-RELATED"/>
    <property type="match status" value="1"/>
</dbReference>
<accession>A0A139H8B3</accession>
<keyword evidence="7 13" id="KW-1133">Transmembrane helix</keyword>
<gene>
    <name evidence="11" type="primary">NIP1</name>
    <name evidence="16" type="ORF">AC578_10064</name>
</gene>
<feature type="transmembrane region" description="Helical" evidence="13">
    <location>
        <begin position="892"/>
        <end position="913"/>
    </location>
</feature>
<comment type="similarity">
    <text evidence="11">Belongs to the eIF-3 subunit C family.</text>
</comment>